<keyword evidence="3" id="KW-1185">Reference proteome</keyword>
<keyword evidence="1" id="KW-0472">Membrane</keyword>
<sequence>MIKNLIKPSAIAALIMIALSCVFAPMIGMKPANIPVAVVAPAASPFVVALEQNPLLEATVVDQRPEIADYYAIYEPGPDGIHMDINQGKHPMVSQLLDAAAKANPKIIVSYTNPIPSDLGLAGSFLPALFVLLTFIPSLIGSVLLARGVKGLGKRLAALLTMNLIVGLVGIGIFAVLSPISVPYLTTFLFLTFASFVVGSLSVGSIALFGKAGIAIPALTLISGMGFMSLPKEFVPAFWRDWIYPWNPIRMIAESGREILYMGSGPVTSTARLLCIVAAIGLVFLFVGAMRAPRGAEA</sequence>
<dbReference type="KEGG" id="ckw:CKALI_01190"/>
<gene>
    <name evidence="2" type="ORF">CKALI_01190</name>
</gene>
<protein>
    <submittedName>
        <fullName evidence="2">Uncharacterized protein</fullName>
    </submittedName>
</protein>
<dbReference type="RefSeq" id="WP_156191567.1">
    <property type="nucleotide sequence ID" value="NZ_CP046452.1"/>
</dbReference>
<feature type="transmembrane region" description="Helical" evidence="1">
    <location>
        <begin position="125"/>
        <end position="145"/>
    </location>
</feature>
<keyword evidence="1" id="KW-0812">Transmembrane</keyword>
<feature type="transmembrane region" description="Helical" evidence="1">
    <location>
        <begin position="271"/>
        <end position="290"/>
    </location>
</feature>
<feature type="transmembrane region" description="Helical" evidence="1">
    <location>
        <begin position="157"/>
        <end position="177"/>
    </location>
</feature>
<organism evidence="2 3">
    <name type="scientific">Corynebacterium kalinowskii</name>
    <dbReference type="NCBI Taxonomy" id="2675216"/>
    <lineage>
        <taxon>Bacteria</taxon>
        <taxon>Bacillati</taxon>
        <taxon>Actinomycetota</taxon>
        <taxon>Actinomycetes</taxon>
        <taxon>Mycobacteriales</taxon>
        <taxon>Corynebacteriaceae</taxon>
        <taxon>Corynebacterium</taxon>
    </lineage>
</organism>
<dbReference type="EMBL" id="CP046452">
    <property type="protein sequence ID" value="QGU01138.1"/>
    <property type="molecule type" value="Genomic_DNA"/>
</dbReference>
<reference evidence="3" key="1">
    <citation type="submission" date="2019-11" db="EMBL/GenBank/DDBJ databases">
        <title>Complete genome sequence of Corynebacterium kalinowskii 1959, a novel Corynebacterium species isolated from soil of a small paddock in Vilsendorf, Germany.</title>
        <authorList>
            <person name="Schaffert L."/>
            <person name="Ruwe M."/>
            <person name="Milse J."/>
            <person name="Hanuschka K."/>
            <person name="Ortseifen V."/>
            <person name="Droste J."/>
            <person name="Brandt D."/>
            <person name="Schlueter L."/>
            <person name="Kutter Y."/>
            <person name="Vinke S."/>
            <person name="Viehoefer P."/>
            <person name="Jacob L."/>
            <person name="Luebke N.-C."/>
            <person name="Schulte-Berndt E."/>
            <person name="Hain C."/>
            <person name="Linder M."/>
            <person name="Schmidt P."/>
            <person name="Wollenschlaeger L."/>
            <person name="Luttermann T."/>
            <person name="Thieme E."/>
            <person name="Hassa J."/>
            <person name="Haak M."/>
            <person name="Wittchen M."/>
            <person name="Mentz A."/>
            <person name="Persicke M."/>
            <person name="Busche T."/>
            <person name="Ruckert C."/>
        </authorList>
    </citation>
    <scope>NUCLEOTIDE SEQUENCE [LARGE SCALE GENOMIC DNA]</scope>
    <source>
        <strain evidence="3">1959</strain>
    </source>
</reference>
<evidence type="ECO:0000313" key="2">
    <source>
        <dbReference type="EMBL" id="QGU01138.1"/>
    </source>
</evidence>
<dbReference type="Proteomes" id="UP000427071">
    <property type="component" value="Chromosome"/>
</dbReference>
<dbReference type="PROSITE" id="PS51257">
    <property type="entry name" value="PROKAR_LIPOPROTEIN"/>
    <property type="match status" value="1"/>
</dbReference>
<accession>A0A6B8W046</accession>
<evidence type="ECO:0000313" key="3">
    <source>
        <dbReference type="Proteomes" id="UP000427071"/>
    </source>
</evidence>
<evidence type="ECO:0000256" key="1">
    <source>
        <dbReference type="SAM" id="Phobius"/>
    </source>
</evidence>
<feature type="transmembrane region" description="Helical" evidence="1">
    <location>
        <begin position="208"/>
        <end position="230"/>
    </location>
</feature>
<proteinExistence type="predicted"/>
<dbReference type="AlphaFoldDB" id="A0A6B8W046"/>
<feature type="transmembrane region" description="Helical" evidence="1">
    <location>
        <begin position="183"/>
        <end position="201"/>
    </location>
</feature>
<keyword evidence="1" id="KW-1133">Transmembrane helix</keyword>
<name>A0A6B8W046_9CORY</name>